<name>A0A088RPL2_LEIPA</name>
<dbReference type="eggNOG" id="ENOG502SB4H">
    <property type="taxonomic scope" value="Eukaryota"/>
</dbReference>
<gene>
    <name evidence="1" type="ORF">LPMP_202640</name>
</gene>
<evidence type="ECO:0000313" key="1">
    <source>
        <dbReference type="EMBL" id="AIN97760.1"/>
    </source>
</evidence>
<dbReference type="KEGG" id="lpan:LPMP_202640"/>
<protein>
    <submittedName>
        <fullName evidence="1">Uncharacterized protein</fullName>
    </submittedName>
</protein>
<dbReference type="VEuPathDB" id="TriTrypDB:LPAL13_200032200"/>
<sequence>MASLTTQRRGVAIASYRCEDRVFPVLPTAHPLSVRRREVQRFLKGDDIQGRRAWNPSTKDELHPFPQPALTHTTTCYNGVDVVSTHFPETVKGTAFLRMQETVLPAVWTHNRDRACASAKRHTYRCEALMHQEAPLSYLATVIRDDNSPKRKRLREGWCASRTLEGFHRNHHIAPAPEDMSHAETHRELNKTLTARLSGGYVSPYDRVKLLNSSRKMQRELKENATAESLVAFYASQPGPAVFKMSNADEWWDMDPVAVTRDMTVRAEASKANPYSTIFRSSVSVTTTRKPQRV</sequence>
<evidence type="ECO:0000313" key="2">
    <source>
        <dbReference type="Proteomes" id="UP000063063"/>
    </source>
</evidence>
<proteinExistence type="predicted"/>
<dbReference type="AlphaFoldDB" id="A0A088RPL2"/>
<keyword evidence="2" id="KW-1185">Reference proteome</keyword>
<dbReference type="RefSeq" id="XP_010698467.1">
    <property type="nucleotide sequence ID" value="XM_010700165.1"/>
</dbReference>
<dbReference type="VEuPathDB" id="TriTrypDB:LPMP_202640"/>
<dbReference type="Proteomes" id="UP000063063">
    <property type="component" value="Chromosome 20"/>
</dbReference>
<dbReference type="OrthoDB" id="270783at2759"/>
<accession>A0A088RPL2</accession>
<reference evidence="1 2" key="1">
    <citation type="journal article" date="2015" name="Sci. Rep.">
        <title>The genome of Leishmania panamensis: insights into genomics of the L. (Viannia) subgenus.</title>
        <authorList>
            <person name="Llanes A."/>
            <person name="Restrepo C.M."/>
            <person name="Vecchio G.D."/>
            <person name="Anguizola F.J."/>
            <person name="Lleonart R."/>
        </authorList>
    </citation>
    <scope>NUCLEOTIDE SEQUENCE [LARGE SCALE GENOMIC DNA]</scope>
    <source>
        <strain evidence="1 2">MHOM/PA/94/PSC-1</strain>
    </source>
</reference>
<organism evidence="1 2">
    <name type="scientific">Leishmania panamensis</name>
    <dbReference type="NCBI Taxonomy" id="5679"/>
    <lineage>
        <taxon>Eukaryota</taxon>
        <taxon>Discoba</taxon>
        <taxon>Euglenozoa</taxon>
        <taxon>Kinetoplastea</taxon>
        <taxon>Metakinetoplastina</taxon>
        <taxon>Trypanosomatida</taxon>
        <taxon>Trypanosomatidae</taxon>
        <taxon>Leishmaniinae</taxon>
        <taxon>Leishmania</taxon>
        <taxon>Leishmania guyanensis species complex</taxon>
    </lineage>
</organism>
<dbReference type="GeneID" id="22574474"/>
<dbReference type="EMBL" id="CP009389">
    <property type="protein sequence ID" value="AIN97760.1"/>
    <property type="molecule type" value="Genomic_DNA"/>
</dbReference>